<dbReference type="InterPro" id="IPR036812">
    <property type="entry name" value="NAD(P)_OxRdtase_dom_sf"/>
</dbReference>
<comment type="caution">
    <text evidence="3">The sequence shown here is derived from an EMBL/GenBank/DDBJ whole genome shotgun (WGS) entry which is preliminary data.</text>
</comment>
<organism evidence="3 4">
    <name type="scientific">Lachnellula suecica</name>
    <dbReference type="NCBI Taxonomy" id="602035"/>
    <lineage>
        <taxon>Eukaryota</taxon>
        <taxon>Fungi</taxon>
        <taxon>Dikarya</taxon>
        <taxon>Ascomycota</taxon>
        <taxon>Pezizomycotina</taxon>
        <taxon>Leotiomycetes</taxon>
        <taxon>Helotiales</taxon>
        <taxon>Lachnaceae</taxon>
        <taxon>Lachnellula</taxon>
    </lineage>
</organism>
<dbReference type="CDD" id="cd06154">
    <property type="entry name" value="YjgF_YER057c_UK114_like_6"/>
    <property type="match status" value="1"/>
</dbReference>
<dbReference type="Pfam" id="PF01042">
    <property type="entry name" value="Ribonuc_L-PSP"/>
    <property type="match status" value="1"/>
</dbReference>
<dbReference type="Pfam" id="PF00248">
    <property type="entry name" value="Aldo_ket_red"/>
    <property type="match status" value="1"/>
</dbReference>
<feature type="domain" description="NADP-dependent oxidoreductase" evidence="2">
    <location>
        <begin position="22"/>
        <end position="319"/>
    </location>
</feature>
<evidence type="ECO:0000313" key="4">
    <source>
        <dbReference type="Proteomes" id="UP000469558"/>
    </source>
</evidence>
<dbReference type="OrthoDB" id="686384at2759"/>
<keyword evidence="3" id="KW-0966">Cell projection</keyword>
<evidence type="ECO:0000313" key="3">
    <source>
        <dbReference type="EMBL" id="TVY80847.1"/>
    </source>
</evidence>
<dbReference type="Proteomes" id="UP000469558">
    <property type="component" value="Unassembled WGS sequence"/>
</dbReference>
<protein>
    <submittedName>
        <fullName evidence="3">Flagellar radial spoke protein</fullName>
    </submittedName>
</protein>
<keyword evidence="1" id="KW-0560">Oxidoreductase</keyword>
<reference evidence="3 4" key="1">
    <citation type="submission" date="2018-05" db="EMBL/GenBank/DDBJ databases">
        <title>Genome sequencing and assembly of the regulated plant pathogen Lachnellula willkommii and related sister species for the development of diagnostic species identification markers.</title>
        <authorList>
            <person name="Giroux E."/>
            <person name="Bilodeau G."/>
        </authorList>
    </citation>
    <scope>NUCLEOTIDE SEQUENCE [LARGE SCALE GENOMIC DNA]</scope>
    <source>
        <strain evidence="3 4">CBS 268.59</strain>
    </source>
</reference>
<dbReference type="SUPFAM" id="SSF51430">
    <property type="entry name" value="NAD(P)-linked oxidoreductase"/>
    <property type="match status" value="1"/>
</dbReference>
<gene>
    <name evidence="3" type="primary">RSP5_0</name>
    <name evidence="3" type="ORF">LSUE1_G003926</name>
</gene>
<dbReference type="EMBL" id="QGMK01000598">
    <property type="protein sequence ID" value="TVY80847.1"/>
    <property type="molecule type" value="Genomic_DNA"/>
</dbReference>
<evidence type="ECO:0000256" key="1">
    <source>
        <dbReference type="ARBA" id="ARBA00023002"/>
    </source>
</evidence>
<accession>A0A8T9C8R9</accession>
<feature type="non-terminal residue" evidence="3">
    <location>
        <position position="508"/>
    </location>
</feature>
<keyword evidence="3" id="KW-0969">Cilium</keyword>
<dbReference type="InterPro" id="IPR006175">
    <property type="entry name" value="YjgF/YER057c/UK114"/>
</dbReference>
<keyword evidence="3" id="KW-0282">Flagellum</keyword>
<dbReference type="Gene3D" id="3.20.20.100">
    <property type="entry name" value="NADP-dependent oxidoreductase domain"/>
    <property type="match status" value="1"/>
</dbReference>
<dbReference type="AlphaFoldDB" id="A0A8T9C8R9"/>
<sequence length="508" mass="55534">LNIIAMIQPEMTTIAGTLKVPRMINGLWQLAGGHDQDIDIAKASETMDPLIKAGLTAFDMADHYGDAELVVGHHNTTSELPLTAFTKWCPPENGITTFENAEKAVDLALTRMGQTQIALLQYHAWDYSDDTFIHNLTHLQAMQKQGKIAHIGLTNTDAAHLKLLLDSGFPIASNQVPCSVIDRRVVRGRLNQLCLETNTDLICYGTLLGGFLTEKWLGQPEPSDIKELNWALRKYLRFIWAAGGWAPYQGVLRALDTVARKHSVPISAVATRHVLDIPAVKCVIVGTRLGANSEKYIESNLEAFSFALDDEDRKVIAAAQEQLSDLPGDCGDEYRRAPYLTASGDLSDHLVETDQLRQVYHAISNGQRVEYCSGSKWEPIAGYCRAVRIGNSIHISGTTANPPVESLTHMGGSSAGSQTVRILDIIENALKALGSSMKDVVRTRLLVETLDDCEQVSRAHGLRFGLEGILPANTLVSAHIVGENMLVEIETWAEVGSGKQGVLKIKKA</sequence>
<keyword evidence="4" id="KW-1185">Reference proteome</keyword>
<dbReference type="Gene3D" id="3.30.1330.40">
    <property type="entry name" value="RutC-like"/>
    <property type="match status" value="1"/>
</dbReference>
<dbReference type="CDD" id="cd19101">
    <property type="entry name" value="AKR_unchar"/>
    <property type="match status" value="1"/>
</dbReference>
<dbReference type="SUPFAM" id="SSF55298">
    <property type="entry name" value="YjgF-like"/>
    <property type="match status" value="1"/>
</dbReference>
<dbReference type="PANTHER" id="PTHR43147">
    <property type="entry name" value="PROTEIN TAS"/>
    <property type="match status" value="1"/>
</dbReference>
<proteinExistence type="predicted"/>
<name>A0A8T9C8R9_9HELO</name>
<dbReference type="InterPro" id="IPR035959">
    <property type="entry name" value="RutC-like_sf"/>
</dbReference>
<dbReference type="InterPro" id="IPR023210">
    <property type="entry name" value="NADP_OxRdtase_dom"/>
</dbReference>
<evidence type="ECO:0000259" key="2">
    <source>
        <dbReference type="Pfam" id="PF00248"/>
    </source>
</evidence>
<dbReference type="PANTHER" id="PTHR43147:SF2">
    <property type="entry name" value="NADP-DEPENDENT OXIDOREDUCTASE DOMAIN-CONTAINING PROTEIN"/>
    <property type="match status" value="1"/>
</dbReference>
<dbReference type="GO" id="GO:0016491">
    <property type="term" value="F:oxidoreductase activity"/>
    <property type="evidence" value="ECO:0007669"/>
    <property type="project" value="UniProtKB-KW"/>
</dbReference>